<evidence type="ECO:0000313" key="3">
    <source>
        <dbReference type="EMBL" id="PPR04676.1"/>
    </source>
</evidence>
<dbReference type="InterPro" id="IPR001810">
    <property type="entry name" value="F-box_dom"/>
</dbReference>
<comment type="caution">
    <text evidence="3">The sequence shown here is derived from an EMBL/GenBank/DDBJ whole genome shotgun (WGS) entry which is preliminary data.</text>
</comment>
<keyword evidence="4" id="KW-1185">Reference proteome</keyword>
<dbReference type="Gene3D" id="3.80.10.10">
    <property type="entry name" value="Ribonuclease Inhibitor"/>
    <property type="match status" value="1"/>
</dbReference>
<evidence type="ECO:0000259" key="2">
    <source>
        <dbReference type="PROSITE" id="PS50181"/>
    </source>
</evidence>
<dbReference type="EMBL" id="NHTK01000905">
    <property type="protein sequence ID" value="PPR04676.1"/>
    <property type="molecule type" value="Genomic_DNA"/>
</dbReference>
<sequence>MVQNLPIEIWLYIAEFIPPRDFVKLVSANRVFFNMIMNELYGDLSFISADPRIFVEKLKTLQTPSLASRVRKLTVWPAAIREAIRVLEPVEPLRPVTPSARRKIKGKQPSKFESVTKLPILQDFLRKSPTSPKKCAPPKPTLPKPETRLEMFLAALRTLDNVEELEINWSIDKGHKDYIWKFPFFNDIWQSVGPTLRRLSIEVKLSKMQDVIRSIGALPNVEELELTLRKEAGDANVEDSVVPDFVNKMKASLCSLTIKTIGHQELTFFTLLEEFPHLKTLALSMPLDSHHLPSVDGFRKFIINHPTIRTLELRYTPCCRESSTDGFHTPGDDKHILYSNLSLPALQNLKLGLRLPIPRSGRSSFLRSIASLNTTLVSLTLVDRSLSLDEVKTVIPYFARHSLRKLSLFAKNLSPQLIDVLAKTCPVLGSLSLDVQNVIKSETVGSSSPPPKDSDVVGFVQALFGYAVDLDNDRWRYKTWSLTDISVMRWAFGVGHGYDYECMKAIAYVVPTVRSFSGKGDMTERGTRPSKPGTTGKLIVDIGEKSKPLDQ</sequence>
<feature type="compositionally biased region" description="Basic and acidic residues" evidence="1">
    <location>
        <begin position="542"/>
        <end position="551"/>
    </location>
</feature>
<dbReference type="OrthoDB" id="2915292at2759"/>
<dbReference type="SUPFAM" id="SSF52047">
    <property type="entry name" value="RNI-like"/>
    <property type="match status" value="1"/>
</dbReference>
<proteinExistence type="predicted"/>
<organism evidence="3 4">
    <name type="scientific">Panaeolus cyanescens</name>
    <dbReference type="NCBI Taxonomy" id="181874"/>
    <lineage>
        <taxon>Eukaryota</taxon>
        <taxon>Fungi</taxon>
        <taxon>Dikarya</taxon>
        <taxon>Basidiomycota</taxon>
        <taxon>Agaricomycotina</taxon>
        <taxon>Agaricomycetes</taxon>
        <taxon>Agaricomycetidae</taxon>
        <taxon>Agaricales</taxon>
        <taxon>Agaricineae</taxon>
        <taxon>Galeropsidaceae</taxon>
        <taxon>Panaeolus</taxon>
    </lineage>
</organism>
<evidence type="ECO:0000313" key="4">
    <source>
        <dbReference type="Proteomes" id="UP000284842"/>
    </source>
</evidence>
<evidence type="ECO:0000256" key="1">
    <source>
        <dbReference type="SAM" id="MobiDB-lite"/>
    </source>
</evidence>
<protein>
    <recommendedName>
        <fullName evidence="2">F-box domain-containing protein</fullName>
    </recommendedName>
</protein>
<dbReference type="PROSITE" id="PS50181">
    <property type="entry name" value="FBOX"/>
    <property type="match status" value="1"/>
</dbReference>
<name>A0A409YNX3_9AGAR</name>
<reference evidence="3 4" key="1">
    <citation type="journal article" date="2018" name="Evol. Lett.">
        <title>Horizontal gene cluster transfer increased hallucinogenic mushroom diversity.</title>
        <authorList>
            <person name="Reynolds H.T."/>
            <person name="Vijayakumar V."/>
            <person name="Gluck-Thaler E."/>
            <person name="Korotkin H.B."/>
            <person name="Matheny P.B."/>
            <person name="Slot J.C."/>
        </authorList>
    </citation>
    <scope>NUCLEOTIDE SEQUENCE [LARGE SCALE GENOMIC DNA]</scope>
    <source>
        <strain evidence="3 4">2629</strain>
    </source>
</reference>
<dbReference type="AlphaFoldDB" id="A0A409YNX3"/>
<dbReference type="InParanoid" id="A0A409YNX3"/>
<feature type="region of interest" description="Disordered" evidence="1">
    <location>
        <begin position="519"/>
        <end position="551"/>
    </location>
</feature>
<accession>A0A409YNX3</accession>
<dbReference type="Proteomes" id="UP000284842">
    <property type="component" value="Unassembled WGS sequence"/>
</dbReference>
<gene>
    <name evidence="3" type="ORF">CVT24_011893</name>
</gene>
<feature type="domain" description="F-box" evidence="2">
    <location>
        <begin position="1"/>
        <end position="44"/>
    </location>
</feature>
<dbReference type="InterPro" id="IPR032675">
    <property type="entry name" value="LRR_dom_sf"/>
</dbReference>